<dbReference type="WBParaSite" id="HPBE_0000965901-mRNA-1">
    <property type="protein sequence ID" value="HPBE_0000965901-mRNA-1"/>
    <property type="gene ID" value="HPBE_0000965901"/>
</dbReference>
<reference evidence="3" key="2">
    <citation type="submission" date="2019-09" db="UniProtKB">
        <authorList>
            <consortium name="WormBaseParasite"/>
        </authorList>
    </citation>
    <scope>IDENTIFICATION</scope>
</reference>
<evidence type="ECO:0000313" key="1">
    <source>
        <dbReference type="EMBL" id="VDO81705.1"/>
    </source>
</evidence>
<sequence>MICIQLLKLEGCELTDCDIFNVLEINCKVKYLCLRYNKSKPWQPLALRFPVVEHLDVKRNKLGKLFASVCLQQFTYNLPSRILVDRIEKSYEENKLEHCTRIDVNEWDYRSEKFFRAFCPSLKYVNDVELEQIMGTQDVAATTGGDDEGCTSVRENQMACTPTDAIKQYACRQSGNSGKKPDLKDLPEHLVRKLIATGRDWAAMTHNERRCSSTGRNAATAGTHCSANVWGERLLKFGSGRCATENSFLDRNEGGSASTTRFELHES</sequence>
<protein>
    <submittedName>
        <fullName evidence="3">Leucine-rich repeat protein</fullName>
    </submittedName>
</protein>
<accession>A0A3P8CA73</accession>
<keyword evidence="2" id="KW-1185">Reference proteome</keyword>
<accession>A0A183FPT2</accession>
<dbReference type="EMBL" id="UZAH01026505">
    <property type="protein sequence ID" value="VDO81705.1"/>
    <property type="molecule type" value="Genomic_DNA"/>
</dbReference>
<reference evidence="1 2" key="1">
    <citation type="submission" date="2018-11" db="EMBL/GenBank/DDBJ databases">
        <authorList>
            <consortium name="Pathogen Informatics"/>
        </authorList>
    </citation>
    <scope>NUCLEOTIDE SEQUENCE [LARGE SCALE GENOMIC DNA]</scope>
</reference>
<dbReference type="Proteomes" id="UP000050761">
    <property type="component" value="Unassembled WGS sequence"/>
</dbReference>
<organism evidence="2 3">
    <name type="scientific">Heligmosomoides polygyrus</name>
    <name type="common">Parasitic roundworm</name>
    <dbReference type="NCBI Taxonomy" id="6339"/>
    <lineage>
        <taxon>Eukaryota</taxon>
        <taxon>Metazoa</taxon>
        <taxon>Ecdysozoa</taxon>
        <taxon>Nematoda</taxon>
        <taxon>Chromadorea</taxon>
        <taxon>Rhabditida</taxon>
        <taxon>Rhabditina</taxon>
        <taxon>Rhabditomorpha</taxon>
        <taxon>Strongyloidea</taxon>
        <taxon>Heligmosomidae</taxon>
        <taxon>Heligmosomoides</taxon>
    </lineage>
</organism>
<dbReference type="AlphaFoldDB" id="A0A183FPT2"/>
<gene>
    <name evidence="1" type="ORF">HPBE_LOCUS9660</name>
</gene>
<proteinExistence type="predicted"/>
<evidence type="ECO:0000313" key="3">
    <source>
        <dbReference type="WBParaSite" id="HPBE_0000965901-mRNA-1"/>
    </source>
</evidence>
<name>A0A183FPT2_HELPZ</name>
<dbReference type="SUPFAM" id="SSF52047">
    <property type="entry name" value="RNI-like"/>
    <property type="match status" value="1"/>
</dbReference>
<evidence type="ECO:0000313" key="2">
    <source>
        <dbReference type="Proteomes" id="UP000050761"/>
    </source>
</evidence>